<evidence type="ECO:0000313" key="3">
    <source>
        <dbReference type="Proteomes" id="UP000041254"/>
    </source>
</evidence>
<keyword evidence="3" id="KW-1185">Reference proteome</keyword>
<gene>
    <name evidence="2" type="ORF">Vbra_9224</name>
</gene>
<feature type="compositionally biased region" description="Polar residues" evidence="1">
    <location>
        <begin position="129"/>
        <end position="144"/>
    </location>
</feature>
<dbReference type="PhylomeDB" id="A0A0G4FIB0"/>
<evidence type="ECO:0000256" key="1">
    <source>
        <dbReference type="SAM" id="MobiDB-lite"/>
    </source>
</evidence>
<dbReference type="EMBL" id="CDMY01000446">
    <property type="protein sequence ID" value="CEM13214.1"/>
    <property type="molecule type" value="Genomic_DNA"/>
</dbReference>
<dbReference type="InParanoid" id="A0A0G4FIB0"/>
<protein>
    <submittedName>
        <fullName evidence="2">Uncharacterized protein</fullName>
    </submittedName>
</protein>
<dbReference type="AlphaFoldDB" id="A0A0G4FIB0"/>
<proteinExistence type="predicted"/>
<sequence>MMAKAWVHIFRLRNVWDCPASAKENKRPRRPPSWQKVAAVVVVGLPYLAAAPMWRASSCRLMCRGLVLVRCCTAKGMYSEVSAMTGRSTLINDLLDNPHTQVGVSGSVDVEHHADGGPDASNSGGDGSSCGTVAETNQRASRPSNEVALTGVAGGMALSDNDALTVSASASSCRPFANGSAVPAGRVWMLSEQKDKALVLADVYRTEPEPTTTPHFKQLDNRAVCGGFRYYDKGDPLEPHHRLAGTVEQTTDGNGPRASNSVAVSGSKRARVEHSPSRAAASGSLSGGPQQAAQGHDQQHQQQQQVVHRPCLCGLPGHLLCEMASHLTTIEATALLCLNSDIRSKANYDPDNTPTTQDNTDGTSVGIFRHLTIAPHETDTWKRLKKATRTRLLGKLGHVTEARIAAAGPYPLPFVSTSLEASKATLTQVYITVADERRRYKPRPRNRPPPPVAFDNVTTLHVTSGVWIQHFSDCNWRFQSLVNLRVGHLTSCRYGDLPHLPHLTRIVQTSPKLKTLTTERIKGHGVGDGWRAFTDALRECRHLTTIRGVEVYDSADLQQALETIWGREDMQGVQKTIQLLFTSPTISHTFDDHTRPLHKFLTWARKLGVSVEWRPLAELPLVEDDDDEPSMRVDCREEVSSASPAVVQQLAQQATKVDLYCGGTPLHESRKSLLTFPNAKTLYIDAPDDTPVQKGLDGIPPFVLETDKEDGNNK</sequence>
<dbReference type="Proteomes" id="UP000041254">
    <property type="component" value="Unassembled WGS sequence"/>
</dbReference>
<feature type="region of interest" description="Disordered" evidence="1">
    <location>
        <begin position="247"/>
        <end position="303"/>
    </location>
</feature>
<name>A0A0G4FIB0_VITBC</name>
<feature type="region of interest" description="Disordered" evidence="1">
    <location>
        <begin position="108"/>
        <end position="144"/>
    </location>
</feature>
<organism evidence="2 3">
    <name type="scientific">Vitrella brassicaformis (strain CCMP3155)</name>
    <dbReference type="NCBI Taxonomy" id="1169540"/>
    <lineage>
        <taxon>Eukaryota</taxon>
        <taxon>Sar</taxon>
        <taxon>Alveolata</taxon>
        <taxon>Colpodellida</taxon>
        <taxon>Vitrellaceae</taxon>
        <taxon>Vitrella</taxon>
    </lineage>
</organism>
<accession>A0A0G4FIB0</accession>
<dbReference type="VEuPathDB" id="CryptoDB:Vbra_9224"/>
<evidence type="ECO:0000313" key="2">
    <source>
        <dbReference type="EMBL" id="CEM13214.1"/>
    </source>
</evidence>
<reference evidence="2 3" key="1">
    <citation type="submission" date="2014-11" db="EMBL/GenBank/DDBJ databases">
        <authorList>
            <person name="Zhu J."/>
            <person name="Qi W."/>
            <person name="Song R."/>
        </authorList>
    </citation>
    <scope>NUCLEOTIDE SEQUENCE [LARGE SCALE GENOMIC DNA]</scope>
</reference>
<feature type="compositionally biased region" description="Polar residues" evidence="1">
    <location>
        <begin position="247"/>
        <end position="264"/>
    </location>
</feature>
<feature type="compositionally biased region" description="Low complexity" evidence="1">
    <location>
        <begin position="277"/>
        <end position="303"/>
    </location>
</feature>